<evidence type="ECO:0000313" key="2">
    <source>
        <dbReference type="Proteomes" id="UP001266305"/>
    </source>
</evidence>
<dbReference type="EMBL" id="JASSZA010000004">
    <property type="protein sequence ID" value="KAK2113536.1"/>
    <property type="molecule type" value="Genomic_DNA"/>
</dbReference>
<keyword evidence="2" id="KW-1185">Reference proteome</keyword>
<accession>A0ABQ9VVX9</accession>
<reference evidence="1 2" key="1">
    <citation type="submission" date="2023-05" db="EMBL/GenBank/DDBJ databases">
        <title>B98-5 Cell Line De Novo Hybrid Assembly: An Optical Mapping Approach.</title>
        <authorList>
            <person name="Kananen K."/>
            <person name="Auerbach J.A."/>
            <person name="Kautto E."/>
            <person name="Blachly J.S."/>
        </authorList>
    </citation>
    <scope>NUCLEOTIDE SEQUENCE [LARGE SCALE GENOMIC DNA]</scope>
    <source>
        <strain evidence="1">B95-8</strain>
        <tissue evidence="1">Cell line</tissue>
    </source>
</reference>
<protein>
    <submittedName>
        <fullName evidence="1">Uncharacterized protein</fullName>
    </submittedName>
</protein>
<gene>
    <name evidence="1" type="ORF">P7K49_007802</name>
</gene>
<sequence length="68" mass="7710">MRSLNPGMDQVELNDGSSSVCCKVGTSFDMHREAEVELSIKIAEPEACDQMYESLARLHSNYYKHKDN</sequence>
<organism evidence="1 2">
    <name type="scientific">Saguinus oedipus</name>
    <name type="common">Cotton-top tamarin</name>
    <name type="synonym">Oedipomidas oedipus</name>
    <dbReference type="NCBI Taxonomy" id="9490"/>
    <lineage>
        <taxon>Eukaryota</taxon>
        <taxon>Metazoa</taxon>
        <taxon>Chordata</taxon>
        <taxon>Craniata</taxon>
        <taxon>Vertebrata</taxon>
        <taxon>Euteleostomi</taxon>
        <taxon>Mammalia</taxon>
        <taxon>Eutheria</taxon>
        <taxon>Euarchontoglires</taxon>
        <taxon>Primates</taxon>
        <taxon>Haplorrhini</taxon>
        <taxon>Platyrrhini</taxon>
        <taxon>Cebidae</taxon>
        <taxon>Callitrichinae</taxon>
        <taxon>Saguinus</taxon>
    </lineage>
</organism>
<evidence type="ECO:0000313" key="1">
    <source>
        <dbReference type="EMBL" id="KAK2113536.1"/>
    </source>
</evidence>
<dbReference type="Proteomes" id="UP001266305">
    <property type="component" value="Unassembled WGS sequence"/>
</dbReference>
<comment type="caution">
    <text evidence="1">The sequence shown here is derived from an EMBL/GenBank/DDBJ whole genome shotgun (WGS) entry which is preliminary data.</text>
</comment>
<proteinExistence type="predicted"/>
<name>A0ABQ9VVX9_SAGOE</name>